<organism evidence="2 3">
    <name type="scientific">Dichomitus squalens</name>
    <dbReference type="NCBI Taxonomy" id="114155"/>
    <lineage>
        <taxon>Eukaryota</taxon>
        <taxon>Fungi</taxon>
        <taxon>Dikarya</taxon>
        <taxon>Basidiomycota</taxon>
        <taxon>Agaricomycotina</taxon>
        <taxon>Agaricomycetes</taxon>
        <taxon>Polyporales</taxon>
        <taxon>Polyporaceae</taxon>
        <taxon>Dichomitus</taxon>
    </lineage>
</organism>
<evidence type="ECO:0000256" key="1">
    <source>
        <dbReference type="SAM" id="MobiDB-lite"/>
    </source>
</evidence>
<protein>
    <submittedName>
        <fullName evidence="2">Uncharacterized protein</fullName>
    </submittedName>
</protein>
<proteinExistence type="predicted"/>
<sequence>MTYAISCSARVGELAEYRSSKLASRRASIKHKRRQARSPTVKSPRRATPPTLPVSPCARRYVEFLEFQSFLGLARPRAEDAGVGGALIDTHSPQREARVPPVQFPSPKENVSCTIAGKSAQHHFLPPKMDLCRIRDPIL</sequence>
<dbReference type="EMBL" id="ML145092">
    <property type="protein sequence ID" value="TBU62692.1"/>
    <property type="molecule type" value="Genomic_DNA"/>
</dbReference>
<accession>A0A4Q9Q5N0</accession>
<feature type="region of interest" description="Disordered" evidence="1">
    <location>
        <begin position="22"/>
        <end position="53"/>
    </location>
</feature>
<keyword evidence="3" id="KW-1185">Reference proteome</keyword>
<evidence type="ECO:0000313" key="2">
    <source>
        <dbReference type="EMBL" id="TBU62692.1"/>
    </source>
</evidence>
<evidence type="ECO:0000313" key="3">
    <source>
        <dbReference type="Proteomes" id="UP000292082"/>
    </source>
</evidence>
<dbReference type="AlphaFoldDB" id="A0A4Q9Q5N0"/>
<gene>
    <name evidence="2" type="ORF">BD310DRAFT_698593</name>
</gene>
<reference evidence="2 3" key="1">
    <citation type="submission" date="2019-01" db="EMBL/GenBank/DDBJ databases">
        <title>Draft genome sequences of three monokaryotic isolates of the white-rot basidiomycete fungus Dichomitus squalens.</title>
        <authorList>
            <consortium name="DOE Joint Genome Institute"/>
            <person name="Lopez S.C."/>
            <person name="Andreopoulos B."/>
            <person name="Pangilinan J."/>
            <person name="Lipzen A."/>
            <person name="Riley R."/>
            <person name="Ahrendt S."/>
            <person name="Ng V."/>
            <person name="Barry K."/>
            <person name="Daum C."/>
            <person name="Grigoriev I.V."/>
            <person name="Hilden K.S."/>
            <person name="Makela M.R."/>
            <person name="de Vries R.P."/>
        </authorList>
    </citation>
    <scope>NUCLEOTIDE SEQUENCE [LARGE SCALE GENOMIC DNA]</scope>
    <source>
        <strain evidence="2 3">CBS 464.89</strain>
    </source>
</reference>
<name>A0A4Q9Q5N0_9APHY</name>
<feature type="compositionally biased region" description="Basic residues" evidence="1">
    <location>
        <begin position="23"/>
        <end position="36"/>
    </location>
</feature>
<dbReference type="Proteomes" id="UP000292082">
    <property type="component" value="Unassembled WGS sequence"/>
</dbReference>
<feature type="region of interest" description="Disordered" evidence="1">
    <location>
        <begin position="84"/>
        <end position="108"/>
    </location>
</feature>